<evidence type="ECO:0000256" key="18">
    <source>
        <dbReference type="PIRSR" id="PIRSR601382-1"/>
    </source>
</evidence>
<evidence type="ECO:0000256" key="3">
    <source>
        <dbReference type="ARBA" id="ARBA00004922"/>
    </source>
</evidence>
<evidence type="ECO:0000256" key="9">
    <source>
        <dbReference type="ARBA" id="ARBA00022968"/>
    </source>
</evidence>
<evidence type="ECO:0000256" key="11">
    <source>
        <dbReference type="ARBA" id="ARBA00023034"/>
    </source>
</evidence>
<feature type="active site" description="Proton donor" evidence="18">
    <location>
        <position position="90"/>
    </location>
</feature>
<feature type="binding site" evidence="19">
    <location>
        <position position="440"/>
    </location>
    <ligand>
        <name>Ca(2+)</name>
        <dbReference type="ChEBI" id="CHEBI:29108"/>
    </ligand>
</feature>
<name>A0A504YM18_FASGI</name>
<evidence type="ECO:0000256" key="14">
    <source>
        <dbReference type="ARBA" id="ARBA00023180"/>
    </source>
</evidence>
<keyword evidence="24" id="KW-1185">Reference proteome</keyword>
<dbReference type="AlphaFoldDB" id="A0A504YM18"/>
<comment type="catalytic activity">
    <reaction evidence="16">
        <text>N(4)-(alpha-D-Man-(1-&gt;2)-alpha-D-Man-(1-&gt;2)-alpha-D-Man-(1-&gt;3)-[alpha-D-Man-(1-&gt;3)-[alpha-D-Man-(1-&gt;2)-alpha-D-Man-(1-&gt;6)]-alpha-D-Man-(1-&gt;6)]-beta-D-Man-(1-&gt;4)-beta-D-GlcNAc-(1-&gt;4)-beta-D-GlcNAc)-L-asparaginyl-[protein] (N-glucan mannose isomer 8A1,2,3B1,3) + 3 H2O = N(4)-(alpha-D-Man-(1-&gt;3)-[alpha-D-Man-(1-&gt;3)-[alpha-D-Man-(1-&gt;6)]-alpha-D-Man-(1-&gt;6)]-beta-D-Man-(1-&gt;4)-beta-D-GlcNAc-(1-&gt;4)-beta-D-GlcNAc)-L-asparaginyl-[protein] (N-glucan mannose isomer 5A1,2) + 3 beta-D-mannose</text>
        <dbReference type="Rhea" id="RHEA:56028"/>
        <dbReference type="Rhea" id="RHEA-COMP:14358"/>
        <dbReference type="Rhea" id="RHEA-COMP:14367"/>
        <dbReference type="ChEBI" id="CHEBI:15377"/>
        <dbReference type="ChEBI" id="CHEBI:28563"/>
        <dbReference type="ChEBI" id="CHEBI:59087"/>
        <dbReference type="ChEBI" id="CHEBI:60628"/>
        <dbReference type="EC" id="3.2.1.113"/>
    </reaction>
</comment>
<dbReference type="GO" id="GO:0006491">
    <property type="term" value="P:N-glycan processing"/>
    <property type="evidence" value="ECO:0007669"/>
    <property type="project" value="UniProtKB-ARBA"/>
</dbReference>
<dbReference type="PANTHER" id="PTHR11742:SF6">
    <property type="entry name" value="MANNOSYL-OLIGOSACCHARIDE ALPHA-1,2-MANNOSIDASE IA-RELATED"/>
    <property type="match status" value="1"/>
</dbReference>
<gene>
    <name evidence="23" type="ORF">FGIG_00130</name>
</gene>
<feature type="active site" evidence="18">
    <location>
        <position position="354"/>
    </location>
</feature>
<keyword evidence="7 21" id="KW-0378">Hydrolase</keyword>
<feature type="active site" description="Proton donor" evidence="18">
    <location>
        <position position="329"/>
    </location>
</feature>
<keyword evidence="10" id="KW-1133">Transmembrane helix</keyword>
<evidence type="ECO:0000256" key="6">
    <source>
        <dbReference type="ARBA" id="ARBA00022723"/>
    </source>
</evidence>
<evidence type="ECO:0000313" key="23">
    <source>
        <dbReference type="EMBL" id="TPP62912.1"/>
    </source>
</evidence>
<evidence type="ECO:0000313" key="24">
    <source>
        <dbReference type="Proteomes" id="UP000316759"/>
    </source>
</evidence>
<comment type="catalytic activity">
    <reaction evidence="17">
        <text>N(4)-(alpha-D-Man-(1-&gt;2)-alpha-D-Man-(1-&gt;2)-alpha-D-Man-(1-&gt;3)-[alpha-D-Man-(1-&gt;2)-alpha-D-Man-(1-&gt;3)-[alpha-D-Man-(1-&gt;2)-alpha-D-Man-(1-&gt;6)]-alpha-D-Man-(1-&gt;6)]-beta-D-Man-(1-&gt;4)-beta-D-GlcNAc-(1-&gt;4)-beta-D-GlcNAc)-L-asparaginyl-[protein] (N-glucan mannose isomer 9A1,2,3B1,2,3) + 4 H2O = N(4)-(alpha-D-Man-(1-&gt;3)-[alpha-D-Man-(1-&gt;3)-[alpha-D-Man-(1-&gt;6)]-alpha-D-Man-(1-&gt;6)]-beta-D-Man-(1-&gt;4)-beta-D-GlcNAc-(1-&gt;4)-beta-D-GlcNAc)-L-asparaginyl-[protein] (N-glucan mannose isomer 5A1,2) + 4 beta-D-mannose</text>
        <dbReference type="Rhea" id="RHEA:56008"/>
        <dbReference type="Rhea" id="RHEA-COMP:14356"/>
        <dbReference type="Rhea" id="RHEA-COMP:14367"/>
        <dbReference type="ChEBI" id="CHEBI:15377"/>
        <dbReference type="ChEBI" id="CHEBI:28563"/>
        <dbReference type="ChEBI" id="CHEBI:59087"/>
        <dbReference type="ChEBI" id="CHEBI:139493"/>
        <dbReference type="EC" id="3.2.1.113"/>
    </reaction>
</comment>
<evidence type="ECO:0000256" key="12">
    <source>
        <dbReference type="ARBA" id="ARBA00023136"/>
    </source>
</evidence>
<comment type="cofactor">
    <cofactor evidence="1 19">
        <name>Ca(2+)</name>
        <dbReference type="ChEBI" id="CHEBI:29108"/>
    </cofactor>
</comment>
<keyword evidence="8 19" id="KW-0106">Calcium</keyword>
<feature type="region of interest" description="Disordered" evidence="22">
    <location>
        <begin position="465"/>
        <end position="491"/>
    </location>
</feature>
<evidence type="ECO:0000256" key="4">
    <source>
        <dbReference type="ARBA" id="ARBA00007658"/>
    </source>
</evidence>
<evidence type="ECO:0000256" key="2">
    <source>
        <dbReference type="ARBA" id="ARBA00004323"/>
    </source>
</evidence>
<dbReference type="GO" id="GO:0005975">
    <property type="term" value="P:carbohydrate metabolic process"/>
    <property type="evidence" value="ECO:0007669"/>
    <property type="project" value="InterPro"/>
</dbReference>
<keyword evidence="11" id="KW-0333">Golgi apparatus</keyword>
<evidence type="ECO:0000256" key="17">
    <source>
        <dbReference type="ARBA" id="ARBA00048605"/>
    </source>
</evidence>
<dbReference type="InterPro" id="IPR050749">
    <property type="entry name" value="Glycosyl_Hydrolase_47"/>
</dbReference>
<evidence type="ECO:0000256" key="21">
    <source>
        <dbReference type="RuleBase" id="RU361193"/>
    </source>
</evidence>
<keyword evidence="13 20" id="KW-1015">Disulfide bond</keyword>
<comment type="similarity">
    <text evidence="4 21">Belongs to the glycosyl hydrolase 47 family.</text>
</comment>
<evidence type="ECO:0000256" key="15">
    <source>
        <dbReference type="ARBA" id="ARBA00023295"/>
    </source>
</evidence>
<evidence type="ECO:0000256" key="8">
    <source>
        <dbReference type="ARBA" id="ARBA00022837"/>
    </source>
</evidence>
<dbReference type="SUPFAM" id="SSF48225">
    <property type="entry name" value="Seven-hairpin glycosidases"/>
    <property type="match status" value="1"/>
</dbReference>
<evidence type="ECO:0000256" key="22">
    <source>
        <dbReference type="SAM" id="MobiDB-lite"/>
    </source>
</evidence>
<feature type="compositionally biased region" description="Low complexity" evidence="22">
    <location>
        <begin position="478"/>
        <end position="491"/>
    </location>
</feature>
<dbReference type="InterPro" id="IPR036026">
    <property type="entry name" value="Seven-hairpin_glycosidases"/>
</dbReference>
<evidence type="ECO:0000256" key="13">
    <source>
        <dbReference type="ARBA" id="ARBA00023157"/>
    </source>
</evidence>
<evidence type="ECO:0000256" key="10">
    <source>
        <dbReference type="ARBA" id="ARBA00022989"/>
    </source>
</evidence>
<dbReference type="EMBL" id="SUNJ01006305">
    <property type="protein sequence ID" value="TPP62912.1"/>
    <property type="molecule type" value="Genomic_DNA"/>
</dbReference>
<keyword evidence="5" id="KW-0812">Transmembrane</keyword>
<reference evidence="23 24" key="1">
    <citation type="submission" date="2019-04" db="EMBL/GenBank/DDBJ databases">
        <title>Annotation for the trematode Fasciola gigantica.</title>
        <authorList>
            <person name="Choi Y.-J."/>
        </authorList>
    </citation>
    <scope>NUCLEOTIDE SEQUENCE [LARGE SCALE GENOMIC DNA]</scope>
    <source>
        <strain evidence="23">Uganda_cow_1</strain>
    </source>
</reference>
<dbReference type="Gene3D" id="1.50.10.10">
    <property type="match status" value="1"/>
</dbReference>
<comment type="pathway">
    <text evidence="3">Protein modification; protein glycosylation.</text>
</comment>
<dbReference type="PANTHER" id="PTHR11742">
    <property type="entry name" value="MANNOSYL-OLIGOSACCHARIDE ALPHA-1,2-MANNOSIDASE-RELATED"/>
    <property type="match status" value="1"/>
</dbReference>
<dbReference type="GO" id="GO:0004571">
    <property type="term" value="F:mannosyl-oligosaccharide 1,2-alpha-mannosidase activity"/>
    <property type="evidence" value="ECO:0007669"/>
    <property type="project" value="UniProtKB-EC"/>
</dbReference>
<dbReference type="STRING" id="46835.A0A504YM18"/>
<dbReference type="GO" id="GO:0000139">
    <property type="term" value="C:Golgi membrane"/>
    <property type="evidence" value="ECO:0007669"/>
    <property type="project" value="UniProtKB-SubCell"/>
</dbReference>
<evidence type="ECO:0000256" key="1">
    <source>
        <dbReference type="ARBA" id="ARBA00001913"/>
    </source>
</evidence>
<keyword evidence="12" id="KW-0472">Membrane</keyword>
<comment type="subcellular location">
    <subcellularLocation>
        <location evidence="2">Golgi apparatus membrane</location>
        <topology evidence="2">Single-pass type II membrane protein</topology>
    </subcellularLocation>
</comment>
<evidence type="ECO:0000256" key="20">
    <source>
        <dbReference type="PIRSR" id="PIRSR601382-3"/>
    </source>
</evidence>
<dbReference type="InterPro" id="IPR012341">
    <property type="entry name" value="6hp_glycosidase-like_sf"/>
</dbReference>
<dbReference type="InterPro" id="IPR001382">
    <property type="entry name" value="Glyco_hydro_47"/>
</dbReference>
<organism evidence="23 24">
    <name type="scientific">Fasciola gigantica</name>
    <name type="common">Giant liver fluke</name>
    <dbReference type="NCBI Taxonomy" id="46835"/>
    <lineage>
        <taxon>Eukaryota</taxon>
        <taxon>Metazoa</taxon>
        <taxon>Spiralia</taxon>
        <taxon>Lophotrochozoa</taxon>
        <taxon>Platyhelminthes</taxon>
        <taxon>Trematoda</taxon>
        <taxon>Digenea</taxon>
        <taxon>Plagiorchiida</taxon>
        <taxon>Echinostomata</taxon>
        <taxon>Echinostomatoidea</taxon>
        <taxon>Fasciolidae</taxon>
        <taxon>Fasciola</taxon>
    </lineage>
</organism>
<dbReference type="Proteomes" id="UP000316759">
    <property type="component" value="Unassembled WGS sequence"/>
</dbReference>
<dbReference type="PRINTS" id="PR00747">
    <property type="entry name" value="GLYHDRLASE47"/>
</dbReference>
<dbReference type="EC" id="3.2.1.-" evidence="21"/>
<keyword evidence="15 21" id="KW-0326">Glycosidase</keyword>
<evidence type="ECO:0000256" key="16">
    <source>
        <dbReference type="ARBA" id="ARBA00047669"/>
    </source>
</evidence>
<sequence>MVEKRDVVRQMTKEAWNAYVKYAWGANELKPLSKKPHQASVLGSVPLGATIIDGMDTLYIMGLHEEFKIARDFVAERLNFDQPSVVSVFEYTIRYLGGLLSAYTFTLDKVFLDQAVNLADRLLPAFNSTTGIPYSLINLHDGFTKQFSWSLDRCSILSECGTMHMEFTYLSELTGDAKYAKVVNTIRESVSQIPRPNGLFYNYLNPRTGSWCGQIAGLSALGDSFYEYLLKEWIRTDGADMQGRQLYDIGLQALFNNGVFKKSAADNLFLGSYHHGTVNSVMDHLACFAGGMLALGSSGPNDVWFDRGIKITNTCRLSYENTVTHLGPESFEFGKNIEAVPIRKAHKTHLLRPETVESYFYLWRFTKNPIYREWAWDVVQALISYTNTSTGYSGLIDVNRLQKNWDDVQQSFFIAETLKYLYLIFSEDTLLPLDRWVFNSEAHPFPVHNRVILGDTNWPKLHTLTKQPEPVIPPPQPSISSRRTPSLPQSV</sequence>
<feature type="disulfide bond" evidence="20">
    <location>
        <begin position="287"/>
        <end position="315"/>
    </location>
</feature>
<protein>
    <recommendedName>
        <fullName evidence="21">alpha-1,2-Mannosidase</fullName>
        <ecNumber evidence="21">3.2.1.-</ecNumber>
    </recommendedName>
</protein>
<dbReference type="GO" id="GO:0005783">
    <property type="term" value="C:endoplasmic reticulum"/>
    <property type="evidence" value="ECO:0007669"/>
    <property type="project" value="TreeGrafter"/>
</dbReference>
<dbReference type="Pfam" id="PF01532">
    <property type="entry name" value="Glyco_hydro_47"/>
    <property type="match status" value="1"/>
</dbReference>
<proteinExistence type="inferred from homology"/>
<keyword evidence="6 19" id="KW-0479">Metal-binding</keyword>
<evidence type="ECO:0000256" key="19">
    <source>
        <dbReference type="PIRSR" id="PIRSR601382-2"/>
    </source>
</evidence>
<dbReference type="FunFam" id="1.50.10.10:FF:000017">
    <property type="entry name" value="alpha-1,2-Mannosidase"/>
    <property type="match status" value="1"/>
</dbReference>
<dbReference type="GO" id="GO:0005509">
    <property type="term" value="F:calcium ion binding"/>
    <property type="evidence" value="ECO:0007669"/>
    <property type="project" value="InterPro"/>
</dbReference>
<dbReference type="OrthoDB" id="8118055at2759"/>
<evidence type="ECO:0000256" key="7">
    <source>
        <dbReference type="ARBA" id="ARBA00022801"/>
    </source>
</evidence>
<feature type="active site" evidence="18">
    <location>
        <position position="223"/>
    </location>
</feature>
<keyword evidence="9" id="KW-0735">Signal-anchor</keyword>
<accession>A0A504YM18</accession>
<keyword evidence="14" id="KW-0325">Glycoprotein</keyword>
<evidence type="ECO:0000256" key="5">
    <source>
        <dbReference type="ARBA" id="ARBA00022692"/>
    </source>
</evidence>
<comment type="caution">
    <text evidence="23">The sequence shown here is derived from an EMBL/GenBank/DDBJ whole genome shotgun (WGS) entry which is preliminary data.</text>
</comment>